<evidence type="ECO:0000256" key="4">
    <source>
        <dbReference type="SAM" id="MobiDB-lite"/>
    </source>
</evidence>
<dbReference type="AlphaFoldDB" id="A0A9D2FXM4"/>
<dbReference type="Proteomes" id="UP000824055">
    <property type="component" value="Unassembled WGS sequence"/>
</dbReference>
<feature type="region of interest" description="Disordered" evidence="4">
    <location>
        <begin position="354"/>
        <end position="376"/>
    </location>
</feature>
<accession>A0A9D2FXM4</accession>
<dbReference type="GO" id="GO:0051287">
    <property type="term" value="F:NAD binding"/>
    <property type="evidence" value="ECO:0007669"/>
    <property type="project" value="InterPro"/>
</dbReference>
<keyword evidence="1" id="KW-0479">Metal-binding</keyword>
<dbReference type="PANTHER" id="PTHR30004">
    <property type="entry name" value="4-HYDROXYTHREONINE-4-PHOSPHATE DEHYDROGENASE"/>
    <property type="match status" value="1"/>
</dbReference>
<dbReference type="InterPro" id="IPR005255">
    <property type="entry name" value="PdxA_fam"/>
</dbReference>
<reference evidence="5" key="1">
    <citation type="journal article" date="2021" name="PeerJ">
        <title>Extensive microbial diversity within the chicken gut microbiome revealed by metagenomics and culture.</title>
        <authorList>
            <person name="Gilroy R."/>
            <person name="Ravi A."/>
            <person name="Getino M."/>
            <person name="Pursley I."/>
            <person name="Horton D.L."/>
            <person name="Alikhan N.F."/>
            <person name="Baker D."/>
            <person name="Gharbi K."/>
            <person name="Hall N."/>
            <person name="Watson M."/>
            <person name="Adriaenssens E.M."/>
            <person name="Foster-Nyarko E."/>
            <person name="Jarju S."/>
            <person name="Secka A."/>
            <person name="Antonio M."/>
            <person name="Oren A."/>
            <person name="Chaudhuri R.R."/>
            <person name="La Ragione R."/>
            <person name="Hildebrand F."/>
            <person name="Pallen M.J."/>
        </authorList>
    </citation>
    <scope>NUCLEOTIDE SEQUENCE</scope>
    <source>
        <strain evidence="5">ChiHecec3B27-8219</strain>
    </source>
</reference>
<evidence type="ECO:0000313" key="5">
    <source>
        <dbReference type="EMBL" id="HIZ69343.1"/>
    </source>
</evidence>
<dbReference type="Gene3D" id="3.40.718.10">
    <property type="entry name" value="Isopropylmalate Dehydrogenase"/>
    <property type="match status" value="1"/>
</dbReference>
<evidence type="ECO:0000256" key="1">
    <source>
        <dbReference type="ARBA" id="ARBA00022723"/>
    </source>
</evidence>
<dbReference type="EC" id="1.1.1.262" evidence="5"/>
<keyword evidence="2 5" id="KW-0560">Oxidoreductase</keyword>
<keyword evidence="3" id="KW-0520">NAD</keyword>
<dbReference type="Pfam" id="PF04166">
    <property type="entry name" value="PdxA"/>
    <property type="match status" value="1"/>
</dbReference>
<dbReference type="SUPFAM" id="SSF53659">
    <property type="entry name" value="Isocitrate/Isopropylmalate dehydrogenase-like"/>
    <property type="match status" value="1"/>
</dbReference>
<feature type="compositionally biased region" description="Basic and acidic residues" evidence="4">
    <location>
        <begin position="362"/>
        <end position="376"/>
    </location>
</feature>
<protein>
    <submittedName>
        <fullName evidence="5">4-hydroxythreonine-4-phosphate dehydrogenase PdxA</fullName>
        <ecNumber evidence="5">1.1.1.262</ecNumber>
    </submittedName>
</protein>
<gene>
    <name evidence="5" type="ORF">H9966_05580</name>
</gene>
<sequence length="376" mass="42038">MEERKIRVAITHGDTNSIGYELIFKTFSEPEMLDMCVPIVYGSPKVAAYHKKVMNTPAQFTIIHKAEDAMEGRLNLLAAIEDEVKVELGTATPESGTAAMKSLDRAMTDFRRGLFDVLVTTPVNKSNAQMAGYPFPGHTRFLETCVGEGAQAFNIYVNSKMRVASLTGMVPVNQVVESITEENVMAKVRLFAETLRSDFRISNPRLAVLSLNPGINGEMGKEEREIILPAVEKLADEGIQVFGPYASDVFFGKGYYADFDGALGMYYEQVRTPFLVLSDGEGVIYTAGLPLIRTAADLEVRYDMAGKGKADEFGFRQALFMAIDIYRNKMMFKEPQENPLPKLYHEKKDESERVRFAIPKKHSNEPFPKKDPGQQE</sequence>
<dbReference type="GO" id="GO:0050570">
    <property type="term" value="F:4-hydroxythreonine-4-phosphate dehydrogenase activity"/>
    <property type="evidence" value="ECO:0007669"/>
    <property type="project" value="UniProtKB-EC"/>
</dbReference>
<evidence type="ECO:0000313" key="6">
    <source>
        <dbReference type="Proteomes" id="UP000824055"/>
    </source>
</evidence>
<name>A0A9D2FXM4_9BACT</name>
<dbReference type="EMBL" id="DXBE01000042">
    <property type="protein sequence ID" value="HIZ69343.1"/>
    <property type="molecule type" value="Genomic_DNA"/>
</dbReference>
<reference evidence="5" key="2">
    <citation type="submission" date="2021-04" db="EMBL/GenBank/DDBJ databases">
        <authorList>
            <person name="Gilroy R."/>
        </authorList>
    </citation>
    <scope>NUCLEOTIDE SEQUENCE</scope>
    <source>
        <strain evidence="5">ChiHecec3B27-8219</strain>
    </source>
</reference>
<evidence type="ECO:0000256" key="3">
    <source>
        <dbReference type="ARBA" id="ARBA00023027"/>
    </source>
</evidence>
<organism evidence="5 6">
    <name type="scientific">Candidatus Prevotella avicola</name>
    <dbReference type="NCBI Taxonomy" id="2838738"/>
    <lineage>
        <taxon>Bacteria</taxon>
        <taxon>Pseudomonadati</taxon>
        <taxon>Bacteroidota</taxon>
        <taxon>Bacteroidia</taxon>
        <taxon>Bacteroidales</taxon>
        <taxon>Prevotellaceae</taxon>
        <taxon>Prevotella</taxon>
    </lineage>
</organism>
<dbReference type="GO" id="GO:0046872">
    <property type="term" value="F:metal ion binding"/>
    <property type="evidence" value="ECO:0007669"/>
    <property type="project" value="UniProtKB-KW"/>
</dbReference>
<dbReference type="PANTHER" id="PTHR30004:SF6">
    <property type="entry name" value="D-THREONATE 4-PHOSPHATE DEHYDROGENASE"/>
    <property type="match status" value="1"/>
</dbReference>
<evidence type="ECO:0000256" key="2">
    <source>
        <dbReference type="ARBA" id="ARBA00023002"/>
    </source>
</evidence>
<comment type="caution">
    <text evidence="5">The sequence shown here is derived from an EMBL/GenBank/DDBJ whole genome shotgun (WGS) entry which is preliminary data.</text>
</comment>
<proteinExistence type="predicted"/>